<organism evidence="1 2">
    <name type="scientific">Phlebiopsis gigantea (strain 11061_1 CR5-6)</name>
    <name type="common">White-rot fungus</name>
    <name type="synonym">Peniophora gigantea</name>
    <dbReference type="NCBI Taxonomy" id="745531"/>
    <lineage>
        <taxon>Eukaryota</taxon>
        <taxon>Fungi</taxon>
        <taxon>Dikarya</taxon>
        <taxon>Basidiomycota</taxon>
        <taxon>Agaricomycotina</taxon>
        <taxon>Agaricomycetes</taxon>
        <taxon>Polyporales</taxon>
        <taxon>Phanerochaetaceae</taxon>
        <taxon>Phlebiopsis</taxon>
    </lineage>
</organism>
<name>A0A0C3RTW7_PHLG1</name>
<dbReference type="Proteomes" id="UP000053257">
    <property type="component" value="Unassembled WGS sequence"/>
</dbReference>
<accession>A0A0C3RTW7</accession>
<evidence type="ECO:0000313" key="2">
    <source>
        <dbReference type="Proteomes" id="UP000053257"/>
    </source>
</evidence>
<dbReference type="AlphaFoldDB" id="A0A0C3RTW7"/>
<reference evidence="1 2" key="1">
    <citation type="journal article" date="2014" name="PLoS Genet.">
        <title>Analysis of the Phlebiopsis gigantea genome, transcriptome and secretome provides insight into its pioneer colonization strategies of wood.</title>
        <authorList>
            <person name="Hori C."/>
            <person name="Ishida T."/>
            <person name="Igarashi K."/>
            <person name="Samejima M."/>
            <person name="Suzuki H."/>
            <person name="Master E."/>
            <person name="Ferreira P."/>
            <person name="Ruiz-Duenas F.J."/>
            <person name="Held B."/>
            <person name="Canessa P."/>
            <person name="Larrondo L.F."/>
            <person name="Schmoll M."/>
            <person name="Druzhinina I.S."/>
            <person name="Kubicek C.P."/>
            <person name="Gaskell J.A."/>
            <person name="Kersten P."/>
            <person name="St John F."/>
            <person name="Glasner J."/>
            <person name="Sabat G."/>
            <person name="Splinter BonDurant S."/>
            <person name="Syed K."/>
            <person name="Yadav J."/>
            <person name="Mgbeahuruike A.C."/>
            <person name="Kovalchuk A."/>
            <person name="Asiegbu F.O."/>
            <person name="Lackner G."/>
            <person name="Hoffmeister D."/>
            <person name="Rencoret J."/>
            <person name="Gutierrez A."/>
            <person name="Sun H."/>
            <person name="Lindquist E."/>
            <person name="Barry K."/>
            <person name="Riley R."/>
            <person name="Grigoriev I.V."/>
            <person name="Henrissat B."/>
            <person name="Kues U."/>
            <person name="Berka R.M."/>
            <person name="Martinez A.T."/>
            <person name="Covert S.F."/>
            <person name="Blanchette R.A."/>
            <person name="Cullen D."/>
        </authorList>
    </citation>
    <scope>NUCLEOTIDE SEQUENCE [LARGE SCALE GENOMIC DNA]</scope>
    <source>
        <strain evidence="1 2">11061_1 CR5-6</strain>
    </source>
</reference>
<dbReference type="HOGENOM" id="CLU_2498614_0_0_1"/>
<evidence type="ECO:0000313" key="1">
    <source>
        <dbReference type="EMBL" id="KIP04266.1"/>
    </source>
</evidence>
<dbReference type="EMBL" id="KN840580">
    <property type="protein sequence ID" value="KIP04266.1"/>
    <property type="molecule type" value="Genomic_DNA"/>
</dbReference>
<protein>
    <submittedName>
        <fullName evidence="1">Uncharacterized protein</fullName>
    </submittedName>
</protein>
<gene>
    <name evidence="1" type="ORF">PHLGIDRAFT_202125</name>
</gene>
<sequence length="86" mass="9829">MDLPCALVDLLPRRAREEGEPKFIVPGPGSVALERDFWFIIPRKKKTPCAQNIRCHRAKLWYPAFIVCIMCTYIPEVQVGTRSANV</sequence>
<proteinExistence type="predicted"/>
<keyword evidence="2" id="KW-1185">Reference proteome</keyword>